<protein>
    <submittedName>
        <fullName evidence="7 8">Uncharacterized protein</fullName>
    </submittedName>
</protein>
<keyword evidence="9" id="KW-1185">Reference proteome</keyword>
<dbReference type="InterPro" id="IPR047949">
    <property type="entry name" value="PPS1_DSP"/>
</dbReference>
<keyword evidence="2" id="KW-0904">Protein phosphatase</keyword>
<dbReference type="InterPro" id="IPR000387">
    <property type="entry name" value="Tyr_Pase_dom"/>
</dbReference>
<feature type="region of interest" description="Disordered" evidence="4">
    <location>
        <begin position="213"/>
        <end position="248"/>
    </location>
</feature>
<reference evidence="9" key="1">
    <citation type="submission" date="2010-11" db="EMBL/GenBank/DDBJ databases">
        <title>The genome sequence of Microbotryum violaceum strain p1A1 Lamole.</title>
        <authorList>
            <person name="Cuomo C."/>
            <person name="Perlin M."/>
            <person name="Young S.K."/>
            <person name="Zeng Q."/>
            <person name="Gargeya S."/>
            <person name="Alvarado L."/>
            <person name="Berlin A."/>
            <person name="Chapman S.B."/>
            <person name="Chen Z."/>
            <person name="Freedman E."/>
            <person name="Gellesch M."/>
            <person name="Goldberg J."/>
            <person name="Griggs A."/>
            <person name="Gujja S."/>
            <person name="Heilman E."/>
            <person name="Heiman D."/>
            <person name="Howarth C."/>
            <person name="Mehta T."/>
            <person name="Neiman D."/>
            <person name="Pearson M."/>
            <person name="Roberts A."/>
            <person name="Saif S."/>
            <person name="Shea T."/>
            <person name="Shenoy N."/>
            <person name="Sisk P."/>
            <person name="Stolte C."/>
            <person name="Sykes S."/>
            <person name="White J."/>
            <person name="Yandava C."/>
            <person name="Haas B."/>
            <person name="Nusbaum C."/>
            <person name="Birren B."/>
        </authorList>
    </citation>
    <scope>NUCLEOTIDE SEQUENCE [LARGE SCALE GENOMIC DNA]</scope>
    <source>
        <strain evidence="9">p1A1 Lamole</strain>
    </source>
</reference>
<evidence type="ECO:0000256" key="2">
    <source>
        <dbReference type="ARBA" id="ARBA00022912"/>
    </source>
</evidence>
<dbReference type="OMA" id="DLCIECH"/>
<dbReference type="PANTHER" id="PTHR47550:SF1">
    <property type="entry name" value="DUAL SPECIFICITY PROTEIN PHOSPHATASE PPS1"/>
    <property type="match status" value="1"/>
</dbReference>
<dbReference type="PANTHER" id="PTHR47550">
    <property type="entry name" value="DUAL SPECIFICITY PROTEIN PHOSPHATASE PPS1"/>
    <property type="match status" value="1"/>
</dbReference>
<dbReference type="PROSITE" id="PS50054">
    <property type="entry name" value="TYR_PHOSPHATASE_DUAL"/>
    <property type="match status" value="1"/>
</dbReference>
<feature type="region of interest" description="Disordered" evidence="4">
    <location>
        <begin position="694"/>
        <end position="727"/>
    </location>
</feature>
<dbReference type="AlphaFoldDB" id="U5HHS7"/>
<keyword evidence="3" id="KW-0175">Coiled coil</keyword>
<feature type="compositionally biased region" description="Low complexity" evidence="4">
    <location>
        <begin position="639"/>
        <end position="652"/>
    </location>
</feature>
<dbReference type="PROSITE" id="PS00383">
    <property type="entry name" value="TYR_PHOSPHATASE_1"/>
    <property type="match status" value="1"/>
</dbReference>
<dbReference type="GO" id="GO:0033260">
    <property type="term" value="P:nuclear DNA replication"/>
    <property type="evidence" value="ECO:0007669"/>
    <property type="project" value="InterPro"/>
</dbReference>
<evidence type="ECO:0000313" key="8">
    <source>
        <dbReference type="EnsemblFungi" id="MVLG_06603T0"/>
    </source>
</evidence>
<proteinExistence type="predicted"/>
<keyword evidence="1" id="KW-0378">Hydrolase</keyword>
<dbReference type="PROSITE" id="PS50056">
    <property type="entry name" value="TYR_PHOSPHATASE_2"/>
    <property type="match status" value="1"/>
</dbReference>
<dbReference type="Proteomes" id="UP000017200">
    <property type="component" value="Unassembled WGS sequence"/>
</dbReference>
<dbReference type="OrthoDB" id="273181at2759"/>
<name>U5HHS7_USTV1</name>
<evidence type="ECO:0000259" key="6">
    <source>
        <dbReference type="PROSITE" id="PS50056"/>
    </source>
</evidence>
<dbReference type="SMART" id="SM00195">
    <property type="entry name" value="DSPc"/>
    <property type="match status" value="1"/>
</dbReference>
<feature type="compositionally biased region" description="Low complexity" evidence="4">
    <location>
        <begin position="75"/>
        <end position="88"/>
    </location>
</feature>
<evidence type="ECO:0000256" key="3">
    <source>
        <dbReference type="SAM" id="Coils"/>
    </source>
</evidence>
<dbReference type="EMBL" id="AEIJ01000817">
    <property type="status" value="NOT_ANNOTATED_CDS"/>
    <property type="molecule type" value="Genomic_DNA"/>
</dbReference>
<dbReference type="Pfam" id="PF00782">
    <property type="entry name" value="DSPc"/>
    <property type="match status" value="1"/>
</dbReference>
<evidence type="ECO:0000313" key="9">
    <source>
        <dbReference type="Proteomes" id="UP000017200"/>
    </source>
</evidence>
<evidence type="ECO:0000256" key="1">
    <source>
        <dbReference type="ARBA" id="ARBA00022801"/>
    </source>
</evidence>
<reference evidence="7" key="2">
    <citation type="submission" date="2010-11" db="EMBL/GenBank/DDBJ databases">
        <authorList>
            <consortium name="The Broad Institute Genome Sequencing Platform"/>
            <person name="Earl A."/>
            <person name="Ward D."/>
            <person name="Feldgarden M."/>
            <person name="Gevers D."/>
            <person name="Butler R."/>
            <person name="Young S.K."/>
            <person name="Zeng Q."/>
            <person name="Gargeya S."/>
            <person name="Fitzgerald M."/>
            <person name="Haas B."/>
            <person name="Abouelleil A."/>
            <person name="Alvarado L."/>
            <person name="Arachchi H.M."/>
            <person name="Berlin A."/>
            <person name="Brown A."/>
            <person name="Chapman S.B."/>
            <person name="Chen Z."/>
            <person name="Dunbar C."/>
            <person name="Freedman E."/>
            <person name="Gearin G."/>
            <person name="Gellesch M."/>
            <person name="Goldberg J."/>
            <person name="Griggs A."/>
            <person name="Gujja S."/>
            <person name="Heilman E."/>
            <person name="Heiman D."/>
            <person name="Howarth C."/>
            <person name="Larson L."/>
            <person name="Lui A."/>
            <person name="MacDonald P.J.P."/>
            <person name="Mehta T."/>
            <person name="Montmayeur A."/>
            <person name="Murphy C."/>
            <person name="Neiman D."/>
            <person name="Pearson M."/>
            <person name="Priest M."/>
            <person name="Roberts A."/>
            <person name="Saif S."/>
            <person name="Shea T."/>
            <person name="Shenoy N."/>
            <person name="Sisk P."/>
            <person name="Stolte C."/>
            <person name="Sykes S."/>
            <person name="White J."/>
            <person name="Yandava C."/>
            <person name="Wortman J."/>
            <person name="Nusbaum C."/>
            <person name="Birren B."/>
        </authorList>
    </citation>
    <scope>NUCLEOTIDE SEQUENCE</scope>
    <source>
        <strain evidence="7">P1A1 Lamole</strain>
    </source>
</reference>
<dbReference type="GO" id="GO:0008138">
    <property type="term" value="F:protein tyrosine/serine/threonine phosphatase activity"/>
    <property type="evidence" value="ECO:0007669"/>
    <property type="project" value="InterPro"/>
</dbReference>
<feature type="domain" description="Tyrosine-protein phosphatase" evidence="5">
    <location>
        <begin position="746"/>
        <end position="913"/>
    </location>
</feature>
<reference evidence="7 9" key="3">
    <citation type="journal article" date="2015" name="BMC Genomics">
        <title>Sex and parasites: genomic and transcriptomic analysis of Microbotryum lychnidis-dioicae, the biotrophic and plant-castrating anther smut fungus.</title>
        <authorList>
            <person name="Perlin M.H."/>
            <person name="Amselem J."/>
            <person name="Fontanillas E."/>
            <person name="Toh S.S."/>
            <person name="Chen Z."/>
            <person name="Goldberg J."/>
            <person name="Duplessis S."/>
            <person name="Henrissat B."/>
            <person name="Young S."/>
            <person name="Zeng Q."/>
            <person name="Aguileta G."/>
            <person name="Petit E."/>
            <person name="Badouin H."/>
            <person name="Andrews J."/>
            <person name="Razeeq D."/>
            <person name="Gabaldon T."/>
            <person name="Quesneville H."/>
            <person name="Giraud T."/>
            <person name="Hood M.E."/>
            <person name="Schultz D.J."/>
            <person name="Cuomo C.A."/>
        </authorList>
    </citation>
    <scope>NUCLEOTIDE SEQUENCE [LARGE SCALE GENOMIC DNA]</scope>
    <source>
        <strain evidence="9">p1A1 Lamole</strain>
        <strain evidence="7">P1A1 Lamole</strain>
    </source>
</reference>
<dbReference type="InterPro" id="IPR020422">
    <property type="entry name" value="TYR_PHOSPHATASE_DUAL_dom"/>
</dbReference>
<dbReference type="SUPFAM" id="SSF52799">
    <property type="entry name" value="(Phosphotyrosine protein) phosphatases II"/>
    <property type="match status" value="2"/>
</dbReference>
<reference evidence="8" key="4">
    <citation type="submission" date="2015-06" db="UniProtKB">
        <authorList>
            <consortium name="EnsemblFungi"/>
        </authorList>
    </citation>
    <scope>IDENTIFICATION</scope>
</reference>
<feature type="region of interest" description="Disordered" evidence="4">
    <location>
        <begin position="1"/>
        <end position="24"/>
    </location>
</feature>
<dbReference type="InterPro" id="IPR053239">
    <property type="entry name" value="Dual_spec_PTase"/>
</dbReference>
<evidence type="ECO:0000259" key="5">
    <source>
        <dbReference type="PROSITE" id="PS50054"/>
    </source>
</evidence>
<feature type="region of interest" description="Disordered" evidence="4">
    <location>
        <begin position="45"/>
        <end position="96"/>
    </location>
</feature>
<dbReference type="GO" id="GO:0005634">
    <property type="term" value="C:nucleus"/>
    <property type="evidence" value="ECO:0007669"/>
    <property type="project" value="GOC"/>
</dbReference>
<feature type="compositionally biased region" description="Polar residues" evidence="4">
    <location>
        <begin position="660"/>
        <end position="679"/>
    </location>
</feature>
<dbReference type="InterPro" id="IPR016130">
    <property type="entry name" value="Tyr_Pase_AS"/>
</dbReference>
<dbReference type="Gene3D" id="3.90.190.10">
    <property type="entry name" value="Protein tyrosine phosphatase superfamily"/>
    <property type="match status" value="1"/>
</dbReference>
<dbReference type="InterPro" id="IPR000340">
    <property type="entry name" value="Dual-sp_phosphatase_cat-dom"/>
</dbReference>
<dbReference type="EMBL" id="GL541774">
    <property type="protein sequence ID" value="KDE02884.1"/>
    <property type="molecule type" value="Genomic_DNA"/>
</dbReference>
<feature type="region of interest" description="Disordered" evidence="4">
    <location>
        <begin position="639"/>
        <end position="679"/>
    </location>
</feature>
<sequence>MVEVKLHPVAQRSKPGHAAAAAQEERDAILATPLFPHIETLIENGTNAPTKSAHPPSNVKMTTRPASSPIRHSSLRAAKSSSSSSSNSTGGANVAPVVTPRHGLQIDATHFPLLSTRNNVPPIRVLTADDYARLQATYSKQRLPEDVLFPWSHGSADIPHSAASQYFGFAKGTAARAPSYRGLTTVHCPPPVTPCSTSVPSRRRGLISSFASWSTNSSTHSSSSSVSSTSSEDSSSSSASASPSPSLHSATPTCRLVSSLPLSSIISASTNSFALPAPETFQTVNLRHFALQAAKYATISDIVVYGENGAESHVIDAAARVAEAQERERRRRGGDAAGAIQYNVYIIVDPFVTFEQRYPTIVGIDSNGFVRNKLNFFEREREEMRVLTQASEILHNIWLGNAQDVPQAPYAQALSNDSSSSLLDDGNPLSFSICIEAHDQAANVSAAILRDADRNLNDLEAQGQAYEEVRQLLDDEIDTTASQLGEERVKILRPHVHDLVHLECPSTSTNCVAPNSSSHTTKRAQTQFVNALVELAVWMRRQACPDDTSRLPRRILLHCGDGYTESSLLAVTYVMVAGGGRNAAEAYLYLQESAQRSFYIYPQDYQLLPMIERRVIDVLCREEQEWLATRKSMSWQLTASPMAPSRSSSVSSINGVGEEPTSTGMERSDSGYVSNSSTPTKTSKFVQAVRGALSSSSSNSCDDAEMRPRSPSPDAELAQQWFSSKPRPSNASNSPWFYAPMFDGHFPSRILPFLYLGNLNHANNALMLKELGITHVVSMGESALTPPRPPPVGAAGSNETHTNSLWLEERLGNISVLDMKNVADDGIDSIRPYIDQALEFIDQARWTGGKVLVHCRVGVSRSASIVIAYLMKHIELDLASAYLLTRSRRLNILIQPNLPFFATLHTFEADLLADKDGRIARREIAPDDDSDQHLGRAGLKRSNRVAWSYLCSSVASLNERFLC</sequence>
<evidence type="ECO:0000313" key="7">
    <source>
        <dbReference type="EMBL" id="KDE02884.1"/>
    </source>
</evidence>
<dbReference type="InParanoid" id="U5HHS7"/>
<dbReference type="CDD" id="cd14516">
    <property type="entry name" value="DSP_fungal_PPS1"/>
    <property type="match status" value="1"/>
</dbReference>
<feature type="coiled-coil region" evidence="3">
    <location>
        <begin position="449"/>
        <end position="476"/>
    </location>
</feature>
<feature type="domain" description="Tyrosine specific protein phosphatases" evidence="6">
    <location>
        <begin position="831"/>
        <end position="900"/>
    </location>
</feature>
<evidence type="ECO:0000256" key="4">
    <source>
        <dbReference type="SAM" id="MobiDB-lite"/>
    </source>
</evidence>
<accession>U5HHS7</accession>
<dbReference type="EnsemblFungi" id="MVLG_06603T0">
    <property type="protein sequence ID" value="MVLG_06603T0"/>
    <property type="gene ID" value="MVLG_06603"/>
</dbReference>
<dbReference type="HOGENOM" id="CLU_297020_0_0_1"/>
<dbReference type="STRING" id="683840.U5HHS7"/>
<gene>
    <name evidence="7" type="ORF">MVLG_06603</name>
</gene>
<dbReference type="InterPro" id="IPR029021">
    <property type="entry name" value="Prot-tyrosine_phosphatase-like"/>
</dbReference>
<organism evidence="7">
    <name type="scientific">Microbotryum lychnidis-dioicae (strain p1A1 Lamole / MvSl-1064)</name>
    <name type="common">Anther smut fungus</name>
    <dbReference type="NCBI Taxonomy" id="683840"/>
    <lineage>
        <taxon>Eukaryota</taxon>
        <taxon>Fungi</taxon>
        <taxon>Dikarya</taxon>
        <taxon>Basidiomycota</taxon>
        <taxon>Pucciniomycotina</taxon>
        <taxon>Microbotryomycetes</taxon>
        <taxon>Microbotryales</taxon>
        <taxon>Microbotryaceae</taxon>
        <taxon>Microbotryum</taxon>
    </lineage>
</organism>